<feature type="compositionally biased region" description="Acidic residues" evidence="1">
    <location>
        <begin position="193"/>
        <end position="212"/>
    </location>
</feature>
<dbReference type="EMBL" id="OZ034817">
    <property type="protein sequence ID" value="CAL1383345.1"/>
    <property type="molecule type" value="Genomic_DNA"/>
</dbReference>
<dbReference type="PANTHER" id="PTHR48258">
    <property type="entry name" value="DUF4218 DOMAIN-CONTAINING PROTEIN-RELATED"/>
    <property type="match status" value="1"/>
</dbReference>
<dbReference type="InterPro" id="IPR025312">
    <property type="entry name" value="DUF4216"/>
</dbReference>
<dbReference type="PANTHER" id="PTHR48258:SF8">
    <property type="entry name" value="DUF4216 DOMAIN-CONTAINING PROTEIN"/>
    <property type="match status" value="1"/>
</dbReference>
<evidence type="ECO:0000256" key="1">
    <source>
        <dbReference type="SAM" id="MobiDB-lite"/>
    </source>
</evidence>
<proteinExistence type="predicted"/>
<keyword evidence="4" id="KW-1185">Reference proteome</keyword>
<feature type="region of interest" description="Disordered" evidence="1">
    <location>
        <begin position="154"/>
        <end position="212"/>
    </location>
</feature>
<dbReference type="AlphaFoldDB" id="A0AAV2ECR7"/>
<organism evidence="3 4">
    <name type="scientific">Linum trigynum</name>
    <dbReference type="NCBI Taxonomy" id="586398"/>
    <lineage>
        <taxon>Eukaryota</taxon>
        <taxon>Viridiplantae</taxon>
        <taxon>Streptophyta</taxon>
        <taxon>Embryophyta</taxon>
        <taxon>Tracheophyta</taxon>
        <taxon>Spermatophyta</taxon>
        <taxon>Magnoliopsida</taxon>
        <taxon>eudicotyledons</taxon>
        <taxon>Gunneridae</taxon>
        <taxon>Pentapetalae</taxon>
        <taxon>rosids</taxon>
        <taxon>fabids</taxon>
        <taxon>Malpighiales</taxon>
        <taxon>Linaceae</taxon>
        <taxon>Linum</taxon>
    </lineage>
</organism>
<evidence type="ECO:0000259" key="2">
    <source>
        <dbReference type="Pfam" id="PF13952"/>
    </source>
</evidence>
<dbReference type="Proteomes" id="UP001497516">
    <property type="component" value="Chromosome 4"/>
</dbReference>
<feature type="domain" description="DUF4216" evidence="2">
    <location>
        <begin position="31"/>
        <end position="93"/>
    </location>
</feature>
<gene>
    <name evidence="3" type="ORF">LTRI10_LOCUS24626</name>
</gene>
<protein>
    <recommendedName>
        <fullName evidence="2">DUF4216 domain-containing protein</fullName>
    </recommendedName>
</protein>
<accession>A0AAV2ECR7</accession>
<evidence type="ECO:0000313" key="4">
    <source>
        <dbReference type="Proteomes" id="UP001497516"/>
    </source>
</evidence>
<sequence>MLIKNCTQAARNFQSSLSPVAYYGAIEEILQLDYYGHFKIVLLKCKWFHSERDDYGLIWVNMKKLLYQNDPFVMENQVSQSFYVQDPVEQDWHYFREAIPQDLFDMGAESSLDEAASSSQEFRVDALQNVVPVDNSDIQWSREDVDEILVDNPEDTAMQDDRAPTEAEVMENEHSGEAEMMEHVHKHSREAEMSDDDEDGFSSEEEPADDVDEYSNWLVNHYTLKL</sequence>
<reference evidence="3 4" key="1">
    <citation type="submission" date="2024-04" db="EMBL/GenBank/DDBJ databases">
        <authorList>
            <person name="Fracassetti M."/>
        </authorList>
    </citation>
    <scope>NUCLEOTIDE SEQUENCE [LARGE SCALE GENOMIC DNA]</scope>
</reference>
<evidence type="ECO:0000313" key="3">
    <source>
        <dbReference type="EMBL" id="CAL1383345.1"/>
    </source>
</evidence>
<feature type="compositionally biased region" description="Basic and acidic residues" evidence="1">
    <location>
        <begin position="159"/>
        <end position="183"/>
    </location>
</feature>
<name>A0AAV2ECR7_9ROSI</name>
<dbReference type="Pfam" id="PF13952">
    <property type="entry name" value="DUF4216"/>
    <property type="match status" value="1"/>
</dbReference>